<evidence type="ECO:0000313" key="2">
    <source>
        <dbReference type="Proteomes" id="UP000276133"/>
    </source>
</evidence>
<comment type="caution">
    <text evidence="1">The sequence shown here is derived from an EMBL/GenBank/DDBJ whole genome shotgun (WGS) entry which is preliminary data.</text>
</comment>
<organism evidence="1 2">
    <name type="scientific">Brachionus plicatilis</name>
    <name type="common">Marine rotifer</name>
    <name type="synonym">Brachionus muelleri</name>
    <dbReference type="NCBI Taxonomy" id="10195"/>
    <lineage>
        <taxon>Eukaryota</taxon>
        <taxon>Metazoa</taxon>
        <taxon>Spiralia</taxon>
        <taxon>Gnathifera</taxon>
        <taxon>Rotifera</taxon>
        <taxon>Eurotatoria</taxon>
        <taxon>Monogononta</taxon>
        <taxon>Pseudotrocha</taxon>
        <taxon>Ploima</taxon>
        <taxon>Brachionidae</taxon>
        <taxon>Brachionus</taxon>
    </lineage>
</organism>
<dbReference type="AlphaFoldDB" id="A0A3M7PW19"/>
<proteinExistence type="predicted"/>
<sequence>MKKFANEWLIKNCVQDRNFENLNFTKVNVITSVIKIVFLKIINFLPRKKSEDLIKKKLN</sequence>
<evidence type="ECO:0000313" key="1">
    <source>
        <dbReference type="EMBL" id="RNA02888.1"/>
    </source>
</evidence>
<dbReference type="Proteomes" id="UP000276133">
    <property type="component" value="Unassembled WGS sequence"/>
</dbReference>
<dbReference type="EMBL" id="REGN01008723">
    <property type="protein sequence ID" value="RNA02888.1"/>
    <property type="molecule type" value="Genomic_DNA"/>
</dbReference>
<protein>
    <submittedName>
        <fullName evidence="1">Uncharacterized protein</fullName>
    </submittedName>
</protein>
<accession>A0A3M7PW19</accession>
<gene>
    <name evidence="1" type="ORF">BpHYR1_042863</name>
</gene>
<keyword evidence="2" id="KW-1185">Reference proteome</keyword>
<name>A0A3M7PW19_BRAPC</name>
<reference evidence="1 2" key="1">
    <citation type="journal article" date="2018" name="Sci. Rep.">
        <title>Genomic signatures of local adaptation to the degree of environmental predictability in rotifers.</title>
        <authorList>
            <person name="Franch-Gras L."/>
            <person name="Hahn C."/>
            <person name="Garcia-Roger E.M."/>
            <person name="Carmona M.J."/>
            <person name="Serra M."/>
            <person name="Gomez A."/>
        </authorList>
    </citation>
    <scope>NUCLEOTIDE SEQUENCE [LARGE SCALE GENOMIC DNA]</scope>
    <source>
        <strain evidence="1">HYR1</strain>
    </source>
</reference>